<evidence type="ECO:0000313" key="2">
    <source>
        <dbReference type="Proteomes" id="UP000008727"/>
    </source>
</evidence>
<dbReference type="EMBL" id="GU459069">
    <property type="protein sequence ID" value="ADQ53184.1"/>
    <property type="molecule type" value="Genomic_DNA"/>
</dbReference>
<reference evidence="1 2" key="1">
    <citation type="journal article" date="2010" name="Virol. J.">
        <title>Genomes of the T4-related bacteriophages as windows on microbial genome evolution.</title>
        <authorList>
            <person name="Petrov V.M."/>
            <person name="Ratnayaka S."/>
            <person name="Nolan J.M."/>
            <person name="Miller E.S."/>
            <person name="Karam J.D."/>
        </authorList>
    </citation>
    <scope>NUCLEOTIDE SEQUENCE [LARGE SCALE GENOMIC DNA]</scope>
</reference>
<accession>E5DS10</accession>
<evidence type="ECO:0000313" key="1">
    <source>
        <dbReference type="EMBL" id="ADQ53184.1"/>
    </source>
</evidence>
<keyword evidence="2" id="KW-1185">Reference proteome</keyword>
<organism evidence="1 2">
    <name type="scientific">Aeromonas phage 65</name>
    <dbReference type="NCBI Taxonomy" id="2919549"/>
    <lineage>
        <taxon>Viruses</taxon>
        <taxon>Duplodnaviria</taxon>
        <taxon>Heunggongvirae</taxon>
        <taxon>Uroviricota</taxon>
        <taxon>Caudoviricetes</taxon>
        <taxon>Pantevenvirales</taxon>
        <taxon>Straboviridae</taxon>
        <taxon>Emmerichvirinae</taxon>
        <taxon>Ishigurovirus</taxon>
        <taxon>Ishigurovirus osborne</taxon>
    </lineage>
</organism>
<dbReference type="RefSeq" id="YP_004301013.1">
    <property type="nucleotide sequence ID" value="NC_015251.1"/>
</dbReference>
<gene>
    <name evidence="1" type="ORF">65p176</name>
</gene>
<name>E5DS10_9CAUD</name>
<sequence>MIVSKIDSAIKVFENECKYTGNGHLLLNDIFSELVSYFFEYSTFAFQAINRARDLLDKYEVLIGEAFELNNHHIRQAYFDVIVSELKLTKNLVKRVYIPK</sequence>
<protein>
    <submittedName>
        <fullName evidence="1">Uncharacterized protein</fullName>
    </submittedName>
</protein>
<dbReference type="KEGG" id="vg:10323453"/>
<dbReference type="Proteomes" id="UP000008727">
    <property type="component" value="Segment"/>
</dbReference>
<proteinExistence type="predicted"/>